<dbReference type="InterPro" id="IPR011989">
    <property type="entry name" value="ARM-like"/>
</dbReference>
<sequence>MTAAHSRHDHFPRADRARRQRIGRAVAAADAAWRAADSAPGGLLAAIDAAGDAAPEIALARLLPWLDDTAWLQARLDAALALLAADPFARPPLRLVGGGDGGAGGAGGGAGGLILAERGAVRLTLLVRPAGSCVAPPSSAVFVPGRAAIRVLASDGASLIAHHAAVSEAEEAGGFTASAAAPCRSEPPRPLRTGELIRLDTARQSWSLADAARDVLLLELAVQPPSPLPIRAYDIATGRLIHVSASRRDSSFRAMALTLLRHLGRADAAPFFAAETRSEDFAARWHAMRELVALDPAAARPHLAAMAADDPHPEVRAAAAATEALYSSPPASGRGSETCELAR</sequence>
<protein>
    <recommendedName>
        <fullName evidence="2">HEAT repeat domain-containing protein</fullName>
    </recommendedName>
</protein>
<name>A0A1Y5Q365_9SPHN</name>
<organism evidence="1">
    <name type="scientific">uncultured Sphingopyxis sp</name>
    <dbReference type="NCBI Taxonomy" id="310581"/>
    <lineage>
        <taxon>Bacteria</taxon>
        <taxon>Pseudomonadati</taxon>
        <taxon>Pseudomonadota</taxon>
        <taxon>Alphaproteobacteria</taxon>
        <taxon>Sphingomonadales</taxon>
        <taxon>Sphingomonadaceae</taxon>
        <taxon>Sphingopyxis</taxon>
        <taxon>environmental samples</taxon>
    </lineage>
</organism>
<dbReference type="EMBL" id="LT598653">
    <property type="protein sequence ID" value="SBV34227.1"/>
    <property type="molecule type" value="Genomic_DNA"/>
</dbReference>
<evidence type="ECO:0008006" key="2">
    <source>
        <dbReference type="Google" id="ProtNLM"/>
    </source>
</evidence>
<accession>A0A1Y5Q365</accession>
<gene>
    <name evidence="1" type="ORF">SPPYR_3107</name>
</gene>
<dbReference type="RefSeq" id="WP_295320932.1">
    <property type="nucleotide sequence ID" value="NZ_LT598653.1"/>
</dbReference>
<dbReference type="Gene3D" id="1.25.10.10">
    <property type="entry name" value="Leucine-rich Repeat Variant"/>
    <property type="match status" value="1"/>
</dbReference>
<dbReference type="SUPFAM" id="SSF48371">
    <property type="entry name" value="ARM repeat"/>
    <property type="match status" value="1"/>
</dbReference>
<dbReference type="Pfam" id="PF13646">
    <property type="entry name" value="HEAT_2"/>
    <property type="match status" value="1"/>
</dbReference>
<dbReference type="AlphaFoldDB" id="A0A1Y5Q365"/>
<evidence type="ECO:0000313" key="1">
    <source>
        <dbReference type="EMBL" id="SBV34227.1"/>
    </source>
</evidence>
<proteinExistence type="predicted"/>
<dbReference type="InterPro" id="IPR016024">
    <property type="entry name" value="ARM-type_fold"/>
</dbReference>
<dbReference type="KEGG" id="sphu:SPPYR_3107"/>
<reference evidence="1" key="1">
    <citation type="submission" date="2016-03" db="EMBL/GenBank/DDBJ databases">
        <authorList>
            <person name="Ploux O."/>
        </authorList>
    </citation>
    <scope>NUCLEOTIDE SEQUENCE</scope>
    <source>
        <strain evidence="1">UC10</strain>
    </source>
</reference>